<protein>
    <submittedName>
        <fullName evidence="3">Glyoxylase, beta-lactamase superfamily II</fullName>
    </submittedName>
</protein>
<dbReference type="EMBL" id="FYEX01000001">
    <property type="protein sequence ID" value="SNC63954.1"/>
    <property type="molecule type" value="Genomic_DNA"/>
</dbReference>
<dbReference type="Pfam" id="PF00753">
    <property type="entry name" value="Lactamase_B"/>
    <property type="match status" value="1"/>
</dbReference>
<evidence type="ECO:0000313" key="4">
    <source>
        <dbReference type="Proteomes" id="UP000197215"/>
    </source>
</evidence>
<dbReference type="SUPFAM" id="SSF56281">
    <property type="entry name" value="Metallo-hydrolase/oxidoreductase"/>
    <property type="match status" value="1"/>
</dbReference>
<name>A0A212TDP1_9BURK</name>
<dbReference type="InterPro" id="IPR036866">
    <property type="entry name" value="RibonucZ/Hydroxyglut_hydro"/>
</dbReference>
<dbReference type="OrthoDB" id="2971563at2"/>
<sequence>MNEFALPTGIKVFERGWLSANNILFWSNDDVSIVDTGYVAHQEQTLSLVRNALKAEGLSKLDKIVNTHLHSDHCGGNAILVNDFQSSIYVPAYEFSAVYDWNENLLSFKNLGQNCPAFQCHHSLEPGKRILLGAYMWEILAAPGHDPHSVILYQEDHQLLISADALWEDGFGAIFPELDGEDGFEEVARTLDLIDQLKIKLVIPGHGKLFTDVKTSLAKARSRLDYLATDKARNARHAAKVLLKFRLLEWQSLELHLVHEWIKETPLMKAIAKELNQSIDQLADWLPPALTKAGGAKIDQNILINQD</sequence>
<dbReference type="AlphaFoldDB" id="A0A212TDP1"/>
<dbReference type="GO" id="GO:0017001">
    <property type="term" value="P:antibiotic catabolic process"/>
    <property type="evidence" value="ECO:0007669"/>
    <property type="project" value="UniProtKB-ARBA"/>
</dbReference>
<dbReference type="CDD" id="cd06262">
    <property type="entry name" value="metallo-hydrolase-like_MBL-fold"/>
    <property type="match status" value="1"/>
</dbReference>
<comment type="similarity">
    <text evidence="1">Belongs to the metallo-beta-lactamase superfamily. Class-B beta-lactamase family.</text>
</comment>
<dbReference type="InterPro" id="IPR050855">
    <property type="entry name" value="NDM-1-like"/>
</dbReference>
<feature type="domain" description="Metallo-beta-lactamase" evidence="2">
    <location>
        <begin position="19"/>
        <end position="206"/>
    </location>
</feature>
<evidence type="ECO:0000313" key="3">
    <source>
        <dbReference type="EMBL" id="SNC63954.1"/>
    </source>
</evidence>
<evidence type="ECO:0000259" key="2">
    <source>
        <dbReference type="SMART" id="SM00849"/>
    </source>
</evidence>
<proteinExistence type="inferred from homology"/>
<dbReference type="PANTHER" id="PTHR42951">
    <property type="entry name" value="METALLO-BETA-LACTAMASE DOMAIN-CONTAINING"/>
    <property type="match status" value="1"/>
</dbReference>
<dbReference type="Gene3D" id="3.60.15.10">
    <property type="entry name" value="Ribonuclease Z/Hydroxyacylglutathione hydrolase-like"/>
    <property type="match status" value="1"/>
</dbReference>
<dbReference type="SMART" id="SM00849">
    <property type="entry name" value="Lactamase_B"/>
    <property type="match status" value="1"/>
</dbReference>
<accession>A0A212TDP1</accession>
<dbReference type="InterPro" id="IPR001279">
    <property type="entry name" value="Metallo-B-lactamas"/>
</dbReference>
<keyword evidence="4" id="KW-1185">Reference proteome</keyword>
<reference evidence="4" key="1">
    <citation type="submission" date="2017-06" db="EMBL/GenBank/DDBJ databases">
        <authorList>
            <person name="Varghese N."/>
            <person name="Submissions S."/>
        </authorList>
    </citation>
    <scope>NUCLEOTIDE SEQUENCE [LARGE SCALE GENOMIC DNA]</scope>
    <source>
        <strain evidence="4">MWH-VicM1</strain>
    </source>
</reference>
<gene>
    <name evidence="3" type="ORF">SAMN06295916_0993</name>
</gene>
<organism evidence="3 4">
    <name type="scientific">Polynucleobacter victoriensis</name>
    <dbReference type="NCBI Taxonomy" id="2049319"/>
    <lineage>
        <taxon>Bacteria</taxon>
        <taxon>Pseudomonadati</taxon>
        <taxon>Pseudomonadota</taxon>
        <taxon>Betaproteobacteria</taxon>
        <taxon>Burkholderiales</taxon>
        <taxon>Burkholderiaceae</taxon>
        <taxon>Polynucleobacter</taxon>
    </lineage>
</organism>
<evidence type="ECO:0000256" key="1">
    <source>
        <dbReference type="ARBA" id="ARBA00005250"/>
    </source>
</evidence>
<dbReference type="RefSeq" id="WP_088812838.1">
    <property type="nucleotide sequence ID" value="NZ_FYEX01000001.1"/>
</dbReference>
<dbReference type="PANTHER" id="PTHR42951:SF4">
    <property type="entry name" value="ACYL-COENZYME A THIOESTERASE MBLAC2"/>
    <property type="match status" value="1"/>
</dbReference>
<dbReference type="Proteomes" id="UP000197215">
    <property type="component" value="Unassembled WGS sequence"/>
</dbReference>